<dbReference type="AlphaFoldDB" id="A0AAE0MB56"/>
<evidence type="ECO:0000256" key="9">
    <source>
        <dbReference type="ARBA" id="ARBA00047764"/>
    </source>
</evidence>
<gene>
    <name evidence="11" type="ORF">B0H66DRAFT_599393</name>
</gene>
<dbReference type="GO" id="GO:0006154">
    <property type="term" value="P:adenosine catabolic process"/>
    <property type="evidence" value="ECO:0007669"/>
    <property type="project" value="TreeGrafter"/>
</dbReference>
<evidence type="ECO:0000256" key="1">
    <source>
        <dbReference type="ARBA" id="ARBA00001947"/>
    </source>
</evidence>
<dbReference type="Proteomes" id="UP001283341">
    <property type="component" value="Unassembled WGS sequence"/>
</dbReference>
<reference evidence="11" key="2">
    <citation type="submission" date="2023-06" db="EMBL/GenBank/DDBJ databases">
        <authorList>
            <consortium name="Lawrence Berkeley National Laboratory"/>
            <person name="Haridas S."/>
            <person name="Hensen N."/>
            <person name="Bonometti L."/>
            <person name="Westerberg I."/>
            <person name="Brannstrom I.O."/>
            <person name="Guillou S."/>
            <person name="Cros-Aarteil S."/>
            <person name="Calhoun S."/>
            <person name="Kuo A."/>
            <person name="Mondo S."/>
            <person name="Pangilinan J."/>
            <person name="Riley R."/>
            <person name="Labutti K."/>
            <person name="Andreopoulos B."/>
            <person name="Lipzen A."/>
            <person name="Chen C."/>
            <person name="Yanf M."/>
            <person name="Daum C."/>
            <person name="Ng V."/>
            <person name="Clum A."/>
            <person name="Steindorff A."/>
            <person name="Ohm R."/>
            <person name="Martin F."/>
            <person name="Silar P."/>
            <person name="Natvig D."/>
            <person name="Lalanne C."/>
            <person name="Gautier V."/>
            <person name="Ament-Velasquez S.L."/>
            <person name="Kruys A."/>
            <person name="Hutchinson M.I."/>
            <person name="Powell A.J."/>
            <person name="Barry K."/>
            <person name="Miller A.N."/>
            <person name="Grigoriev I.V."/>
            <person name="Debuchy R."/>
            <person name="Gladieux P."/>
            <person name="Thoren M.H."/>
            <person name="Johannesson H."/>
        </authorList>
    </citation>
    <scope>NUCLEOTIDE SEQUENCE</scope>
    <source>
        <strain evidence="11">CBS 118394</strain>
    </source>
</reference>
<organism evidence="11 12">
    <name type="scientific">Apodospora peruviana</name>
    <dbReference type="NCBI Taxonomy" id="516989"/>
    <lineage>
        <taxon>Eukaryota</taxon>
        <taxon>Fungi</taxon>
        <taxon>Dikarya</taxon>
        <taxon>Ascomycota</taxon>
        <taxon>Pezizomycotina</taxon>
        <taxon>Sordariomycetes</taxon>
        <taxon>Sordariomycetidae</taxon>
        <taxon>Sordariales</taxon>
        <taxon>Lasiosphaeriaceae</taxon>
        <taxon>Apodospora</taxon>
    </lineage>
</organism>
<dbReference type="EC" id="3.5.4.4" evidence="4"/>
<keyword evidence="7" id="KW-0732">Signal</keyword>
<evidence type="ECO:0000256" key="4">
    <source>
        <dbReference type="ARBA" id="ARBA00012784"/>
    </source>
</evidence>
<keyword evidence="12" id="KW-1185">Reference proteome</keyword>
<reference evidence="11" key="1">
    <citation type="journal article" date="2023" name="Mol. Phylogenet. Evol.">
        <title>Genome-scale phylogeny and comparative genomics of the fungal order Sordariales.</title>
        <authorList>
            <person name="Hensen N."/>
            <person name="Bonometti L."/>
            <person name="Westerberg I."/>
            <person name="Brannstrom I.O."/>
            <person name="Guillou S."/>
            <person name="Cros-Aarteil S."/>
            <person name="Calhoun S."/>
            <person name="Haridas S."/>
            <person name="Kuo A."/>
            <person name="Mondo S."/>
            <person name="Pangilinan J."/>
            <person name="Riley R."/>
            <person name="LaButti K."/>
            <person name="Andreopoulos B."/>
            <person name="Lipzen A."/>
            <person name="Chen C."/>
            <person name="Yan M."/>
            <person name="Daum C."/>
            <person name="Ng V."/>
            <person name="Clum A."/>
            <person name="Steindorff A."/>
            <person name="Ohm R.A."/>
            <person name="Martin F."/>
            <person name="Silar P."/>
            <person name="Natvig D.O."/>
            <person name="Lalanne C."/>
            <person name="Gautier V."/>
            <person name="Ament-Velasquez S.L."/>
            <person name="Kruys A."/>
            <person name="Hutchinson M.I."/>
            <person name="Powell A.J."/>
            <person name="Barry K."/>
            <person name="Miller A.N."/>
            <person name="Grigoriev I.V."/>
            <person name="Debuchy R."/>
            <person name="Gladieux P."/>
            <person name="Hiltunen Thoren M."/>
            <person name="Johannesson H."/>
        </authorList>
    </citation>
    <scope>NUCLEOTIDE SEQUENCE</scope>
    <source>
        <strain evidence="11">CBS 118394</strain>
    </source>
</reference>
<evidence type="ECO:0000256" key="5">
    <source>
        <dbReference type="ARBA" id="ARBA00022525"/>
    </source>
</evidence>
<name>A0AAE0MB56_9PEZI</name>
<evidence type="ECO:0000256" key="2">
    <source>
        <dbReference type="ARBA" id="ARBA00004613"/>
    </source>
</evidence>
<proteinExistence type="inferred from homology"/>
<keyword evidence="6" id="KW-0479">Metal-binding</keyword>
<comment type="subcellular location">
    <subcellularLocation>
        <location evidence="2">Secreted</location>
    </subcellularLocation>
</comment>
<evidence type="ECO:0000256" key="3">
    <source>
        <dbReference type="ARBA" id="ARBA00006083"/>
    </source>
</evidence>
<evidence type="ECO:0000256" key="8">
    <source>
        <dbReference type="ARBA" id="ARBA00022801"/>
    </source>
</evidence>
<evidence type="ECO:0000313" key="12">
    <source>
        <dbReference type="Proteomes" id="UP001283341"/>
    </source>
</evidence>
<dbReference type="InterPro" id="IPR006330">
    <property type="entry name" value="Ado/ade_deaminase"/>
</dbReference>
<sequence>MAGPDNAVEWLDAVIAEDLPHRTDPVLQNYLKGRNALIAEEKKQRSDHAFRQSLSPIAKRACAIAANIRRHEQSSTWTSGLEEQLATTGQGKDMTIHPGMMFTLAKPTMESTLLWKIVRRMPKGGLLHAHLDAMVDFDFLLQLVLDTEGMHIACTSGTFATEEGRKEAGVSIRFRDARPRPEGYVSGAIWRDNNGNQETAKSGYTRWTKLKVQEDLEFIPITEAADTFPDGGRQGFLAWLKSRCTLSLTDAVEQHHGVNEIWRKFIGCFEVIGAIIHYEPIWRAFLQRLMTQLVEDGVYWTEIRFAWPLNYCRLHTETPESDYNHMFQVIAEEVATFRATHPLGQKFWGIRMIWTAIRAFSTKEIVQTMADCIATKLAWPDLVAGFDMVGPEDAGRPLADLLPELFWFRKQCTVEGVKIPFFFHAGECLGDGDETDQNLFDAILLGTRRIGHGFSLYKHPRLIQAVKDKKILIESCPISNEVLRLTGSIMQHPLPALLARGVACALCNDDPAILGQETAGVTHEFWQALQGWENLGLAGLGELAENSIRWAAFEDQGADDWVQGVREASLGTGVKAERLREWRVDWEKFCLWIVEEFGEQFGGDGDTEAAVGV</sequence>
<dbReference type="FunFam" id="3.20.20.140:FF:000017">
    <property type="entry name" value="Adenosine deaminase 2"/>
    <property type="match status" value="1"/>
</dbReference>
<protein>
    <recommendedName>
        <fullName evidence="4">adenosine deaminase</fullName>
        <ecNumber evidence="4">3.5.4.4</ecNumber>
    </recommendedName>
</protein>
<dbReference type="InterPro" id="IPR032466">
    <property type="entry name" value="Metal_Hydrolase"/>
</dbReference>
<dbReference type="GO" id="GO:0004000">
    <property type="term" value="F:adenosine deaminase activity"/>
    <property type="evidence" value="ECO:0007669"/>
    <property type="project" value="TreeGrafter"/>
</dbReference>
<keyword evidence="5" id="KW-0964">Secreted</keyword>
<dbReference type="GO" id="GO:0046872">
    <property type="term" value="F:metal ion binding"/>
    <property type="evidence" value="ECO:0007669"/>
    <property type="project" value="UniProtKB-KW"/>
</dbReference>
<dbReference type="EMBL" id="JAUEDM010000002">
    <property type="protein sequence ID" value="KAK3325218.1"/>
    <property type="molecule type" value="Genomic_DNA"/>
</dbReference>
<accession>A0AAE0MB56</accession>
<dbReference type="SUPFAM" id="SSF51556">
    <property type="entry name" value="Metallo-dependent hydrolases"/>
    <property type="match status" value="1"/>
</dbReference>
<evidence type="ECO:0000256" key="6">
    <source>
        <dbReference type="ARBA" id="ARBA00022723"/>
    </source>
</evidence>
<evidence type="ECO:0000256" key="7">
    <source>
        <dbReference type="ARBA" id="ARBA00022729"/>
    </source>
</evidence>
<evidence type="ECO:0000313" key="11">
    <source>
        <dbReference type="EMBL" id="KAK3325218.1"/>
    </source>
</evidence>
<dbReference type="Pfam" id="PF00962">
    <property type="entry name" value="A_deaminase"/>
    <property type="match status" value="1"/>
</dbReference>
<dbReference type="PANTHER" id="PTHR11409">
    <property type="entry name" value="ADENOSINE DEAMINASE"/>
    <property type="match status" value="1"/>
</dbReference>
<comment type="cofactor">
    <cofactor evidence="1">
        <name>Zn(2+)</name>
        <dbReference type="ChEBI" id="CHEBI:29105"/>
    </cofactor>
</comment>
<feature type="domain" description="Adenosine deaminase" evidence="10">
    <location>
        <begin position="251"/>
        <end position="560"/>
    </location>
</feature>
<dbReference type="InterPro" id="IPR001365">
    <property type="entry name" value="A_deaminase_dom"/>
</dbReference>
<dbReference type="Gene3D" id="3.20.20.140">
    <property type="entry name" value="Metal-dependent hydrolases"/>
    <property type="match status" value="1"/>
</dbReference>
<dbReference type="GO" id="GO:0046103">
    <property type="term" value="P:inosine biosynthetic process"/>
    <property type="evidence" value="ECO:0007669"/>
    <property type="project" value="TreeGrafter"/>
</dbReference>
<comment type="caution">
    <text evidence="11">The sequence shown here is derived from an EMBL/GenBank/DDBJ whole genome shotgun (WGS) entry which is preliminary data.</text>
</comment>
<comment type="similarity">
    <text evidence="3">Belongs to the metallo-dependent hydrolases superfamily. Adenosine and AMP deaminases family. ADGF subfamily.</text>
</comment>
<comment type="catalytic activity">
    <reaction evidence="9">
        <text>adenosine + H2O + H(+) = inosine + NH4(+)</text>
        <dbReference type="Rhea" id="RHEA:24408"/>
        <dbReference type="ChEBI" id="CHEBI:15377"/>
        <dbReference type="ChEBI" id="CHEBI:15378"/>
        <dbReference type="ChEBI" id="CHEBI:16335"/>
        <dbReference type="ChEBI" id="CHEBI:17596"/>
        <dbReference type="ChEBI" id="CHEBI:28938"/>
        <dbReference type="EC" id="3.5.4.4"/>
    </reaction>
</comment>
<keyword evidence="8" id="KW-0378">Hydrolase</keyword>
<dbReference type="CDD" id="cd01321">
    <property type="entry name" value="ADGF"/>
    <property type="match status" value="1"/>
</dbReference>
<dbReference type="PANTHER" id="PTHR11409:SF39">
    <property type="entry name" value="ADENOSINE DEAMINASE 2"/>
    <property type="match status" value="1"/>
</dbReference>
<dbReference type="GO" id="GO:0005576">
    <property type="term" value="C:extracellular region"/>
    <property type="evidence" value="ECO:0007669"/>
    <property type="project" value="UniProtKB-SubCell"/>
</dbReference>
<evidence type="ECO:0000259" key="10">
    <source>
        <dbReference type="Pfam" id="PF00962"/>
    </source>
</evidence>